<sequence>WIEEYQIDGYQFHSLSSMIYTHNGFASFTGDLEE</sequence>
<dbReference type="Proteomes" id="UP000265520">
    <property type="component" value="Unassembled WGS sequence"/>
</dbReference>
<evidence type="ECO:0000313" key="2">
    <source>
        <dbReference type="Proteomes" id="UP000265520"/>
    </source>
</evidence>
<protein>
    <submittedName>
        <fullName evidence="1">14-alpha-glucan-branching enzyme 3 chloroplastic/amyloplastic-like</fullName>
    </submittedName>
</protein>
<dbReference type="Gene3D" id="3.20.20.80">
    <property type="entry name" value="Glycosidases"/>
    <property type="match status" value="1"/>
</dbReference>
<dbReference type="AlphaFoldDB" id="A0A392PU04"/>
<organism evidence="1 2">
    <name type="scientific">Trifolium medium</name>
    <dbReference type="NCBI Taxonomy" id="97028"/>
    <lineage>
        <taxon>Eukaryota</taxon>
        <taxon>Viridiplantae</taxon>
        <taxon>Streptophyta</taxon>
        <taxon>Embryophyta</taxon>
        <taxon>Tracheophyta</taxon>
        <taxon>Spermatophyta</taxon>
        <taxon>Magnoliopsida</taxon>
        <taxon>eudicotyledons</taxon>
        <taxon>Gunneridae</taxon>
        <taxon>Pentapetalae</taxon>
        <taxon>rosids</taxon>
        <taxon>fabids</taxon>
        <taxon>Fabales</taxon>
        <taxon>Fabaceae</taxon>
        <taxon>Papilionoideae</taxon>
        <taxon>50 kb inversion clade</taxon>
        <taxon>NPAAA clade</taxon>
        <taxon>Hologalegina</taxon>
        <taxon>IRL clade</taxon>
        <taxon>Trifolieae</taxon>
        <taxon>Trifolium</taxon>
    </lineage>
</organism>
<feature type="non-terminal residue" evidence="1">
    <location>
        <position position="1"/>
    </location>
</feature>
<evidence type="ECO:0000313" key="1">
    <source>
        <dbReference type="EMBL" id="MCI14405.1"/>
    </source>
</evidence>
<proteinExistence type="predicted"/>
<name>A0A392PU04_9FABA</name>
<reference evidence="1 2" key="1">
    <citation type="journal article" date="2018" name="Front. Plant Sci.">
        <title>Red Clover (Trifolium pratense) and Zigzag Clover (T. medium) - A Picture of Genomic Similarities and Differences.</title>
        <authorList>
            <person name="Dluhosova J."/>
            <person name="Istvanek J."/>
            <person name="Nedelnik J."/>
            <person name="Repkova J."/>
        </authorList>
    </citation>
    <scope>NUCLEOTIDE SEQUENCE [LARGE SCALE GENOMIC DNA]</scope>
    <source>
        <strain evidence="2">cv. 10/8</strain>
        <tissue evidence="1">Leaf</tissue>
    </source>
</reference>
<accession>A0A392PU04</accession>
<dbReference type="EMBL" id="LXQA010092277">
    <property type="protein sequence ID" value="MCI14405.1"/>
    <property type="molecule type" value="Genomic_DNA"/>
</dbReference>
<comment type="caution">
    <text evidence="1">The sequence shown here is derived from an EMBL/GenBank/DDBJ whole genome shotgun (WGS) entry which is preliminary data.</text>
</comment>
<keyword evidence="2" id="KW-1185">Reference proteome</keyword>